<protein>
    <submittedName>
        <fullName evidence="1">Uncharacterized protein</fullName>
    </submittedName>
</protein>
<proteinExistence type="predicted"/>
<organism evidence="1 2">
    <name type="scientific">Alloprevotella rava</name>
    <dbReference type="NCBI Taxonomy" id="671218"/>
    <lineage>
        <taxon>Bacteria</taxon>
        <taxon>Pseudomonadati</taxon>
        <taxon>Bacteroidota</taxon>
        <taxon>Bacteroidia</taxon>
        <taxon>Bacteroidales</taxon>
        <taxon>Prevotellaceae</taxon>
        <taxon>Alloprevotella</taxon>
    </lineage>
</organism>
<accession>A0A7W5UWZ9</accession>
<dbReference type="AlphaFoldDB" id="A0A7W5UWZ9"/>
<sequence>MICVTVKRAENVDLCRSSVTRPLSSPSGGNDKAKEGNQILFVYTPIRDKQFFFSSKKVLIKA</sequence>
<dbReference type="EMBL" id="JACICA010000007">
    <property type="protein sequence ID" value="MBB3703069.1"/>
    <property type="molecule type" value="Genomic_DNA"/>
</dbReference>
<evidence type="ECO:0000313" key="2">
    <source>
        <dbReference type="Proteomes" id="UP000541425"/>
    </source>
</evidence>
<name>A0A7W5UWZ9_9BACT</name>
<evidence type="ECO:0000313" key="1">
    <source>
        <dbReference type="EMBL" id="MBB3703069.1"/>
    </source>
</evidence>
<gene>
    <name evidence="1" type="ORF">FHS60_001542</name>
</gene>
<reference evidence="1 2" key="1">
    <citation type="submission" date="2020-08" db="EMBL/GenBank/DDBJ databases">
        <title>Genomic Encyclopedia of Type Strains, Phase IV (KMG-IV): sequencing the most valuable type-strain genomes for metagenomic binning, comparative biology and taxonomic classification.</title>
        <authorList>
            <person name="Goeker M."/>
        </authorList>
    </citation>
    <scope>NUCLEOTIDE SEQUENCE [LARGE SCALE GENOMIC DNA]</scope>
    <source>
        <strain evidence="1 2">DSM 22548</strain>
    </source>
</reference>
<comment type="caution">
    <text evidence="1">The sequence shown here is derived from an EMBL/GenBank/DDBJ whole genome shotgun (WGS) entry which is preliminary data.</text>
</comment>
<dbReference type="Proteomes" id="UP000541425">
    <property type="component" value="Unassembled WGS sequence"/>
</dbReference>